<dbReference type="EMBL" id="BMUB01000043">
    <property type="protein sequence ID" value="GGV07209.1"/>
    <property type="molecule type" value="Genomic_DNA"/>
</dbReference>
<organism evidence="1 2">
    <name type="scientific">Kitasatospora aureofaciens</name>
    <name type="common">Streptomyces aureofaciens</name>
    <dbReference type="NCBI Taxonomy" id="1894"/>
    <lineage>
        <taxon>Bacteria</taxon>
        <taxon>Bacillati</taxon>
        <taxon>Actinomycetota</taxon>
        <taxon>Actinomycetes</taxon>
        <taxon>Kitasatosporales</taxon>
        <taxon>Streptomycetaceae</taxon>
        <taxon>Kitasatospora</taxon>
    </lineage>
</organism>
<accession>A0A8H9I295</accession>
<reference evidence="1" key="1">
    <citation type="journal article" date="2014" name="Int. J. Syst. Evol. Microbiol.">
        <title>Complete genome sequence of Corynebacterium casei LMG S-19264T (=DSM 44701T), isolated from a smear-ripened cheese.</title>
        <authorList>
            <consortium name="US DOE Joint Genome Institute (JGI-PGF)"/>
            <person name="Walter F."/>
            <person name="Albersmeier A."/>
            <person name="Kalinowski J."/>
            <person name="Ruckert C."/>
        </authorList>
    </citation>
    <scope>NUCLEOTIDE SEQUENCE</scope>
    <source>
        <strain evidence="1">JCM 4434</strain>
    </source>
</reference>
<protein>
    <submittedName>
        <fullName evidence="1">Uncharacterized protein</fullName>
    </submittedName>
</protein>
<comment type="caution">
    <text evidence="1">The sequence shown here is derived from an EMBL/GenBank/DDBJ whole genome shotgun (WGS) entry which is preliminary data.</text>
</comment>
<reference evidence="1" key="2">
    <citation type="submission" date="2020-09" db="EMBL/GenBank/DDBJ databases">
        <authorList>
            <person name="Sun Q."/>
            <person name="Ohkuma M."/>
        </authorList>
    </citation>
    <scope>NUCLEOTIDE SEQUENCE</scope>
    <source>
        <strain evidence="1">JCM 4434</strain>
    </source>
</reference>
<dbReference type="AlphaFoldDB" id="A0A8H9I295"/>
<name>A0A8H9I295_KITAU</name>
<sequence length="83" mass="8388">MGAALALLPAAAGRPGRHDGLRGAPDAVADLRLAAEKSPTVAEMLAAVPAGAARIEDLIQRGPAAPIWHPLSSSGRACGWTEL</sequence>
<evidence type="ECO:0000313" key="2">
    <source>
        <dbReference type="Proteomes" id="UP000610124"/>
    </source>
</evidence>
<evidence type="ECO:0000313" key="1">
    <source>
        <dbReference type="EMBL" id="GGV07209.1"/>
    </source>
</evidence>
<proteinExistence type="predicted"/>
<dbReference type="Proteomes" id="UP000610124">
    <property type="component" value="Unassembled WGS sequence"/>
</dbReference>
<gene>
    <name evidence="1" type="ORF">GCM10010502_72950</name>
</gene>